<dbReference type="PANTHER" id="PTHR33221:SF15">
    <property type="entry name" value="HTH-TYPE TRANSCRIPTIONAL REGULATOR YWGB-RELATED"/>
    <property type="match status" value="1"/>
</dbReference>
<dbReference type="InterPro" id="IPR036390">
    <property type="entry name" value="WH_DNA-bd_sf"/>
</dbReference>
<dbReference type="PROSITE" id="PS51197">
    <property type="entry name" value="HTH_RRF2_2"/>
    <property type="match status" value="1"/>
</dbReference>
<dbReference type="Pfam" id="PF02082">
    <property type="entry name" value="Rrf2"/>
    <property type="match status" value="1"/>
</dbReference>
<keyword evidence="2" id="KW-1185">Reference proteome</keyword>
<reference evidence="1 2" key="1">
    <citation type="journal article" date="2017" name="BMC Genomics">
        <title>Comparative genomic and phylogenomic analyses of the Bifidobacteriaceae family.</title>
        <authorList>
            <person name="Lugli G.A."/>
            <person name="Milani C."/>
            <person name="Turroni F."/>
            <person name="Duranti S."/>
            <person name="Mancabelli L."/>
            <person name="Mangifesta M."/>
            <person name="Ferrario C."/>
            <person name="Modesto M."/>
            <person name="Mattarelli P."/>
            <person name="Jiri K."/>
            <person name="van Sinderen D."/>
            <person name="Ventura M."/>
        </authorList>
    </citation>
    <scope>NUCLEOTIDE SEQUENCE [LARGE SCALE GENOMIC DNA]</scope>
    <source>
        <strain evidence="1 2">LMG 21773</strain>
    </source>
</reference>
<organism evidence="1 2">
    <name type="scientific">Aeriscardovia aeriphila</name>
    <dbReference type="NCBI Taxonomy" id="218139"/>
    <lineage>
        <taxon>Bacteria</taxon>
        <taxon>Bacillati</taxon>
        <taxon>Actinomycetota</taxon>
        <taxon>Actinomycetes</taxon>
        <taxon>Bifidobacteriales</taxon>
        <taxon>Bifidobacteriaceae</taxon>
        <taxon>Aeriscardovia</taxon>
    </lineage>
</organism>
<dbReference type="InterPro" id="IPR036388">
    <property type="entry name" value="WH-like_DNA-bd_sf"/>
</dbReference>
<accession>A0A261F864</accession>
<dbReference type="Proteomes" id="UP000228976">
    <property type="component" value="Unassembled WGS sequence"/>
</dbReference>
<proteinExistence type="predicted"/>
<name>A0A261F864_9BIFI</name>
<dbReference type="GO" id="GO:0003700">
    <property type="term" value="F:DNA-binding transcription factor activity"/>
    <property type="evidence" value="ECO:0007669"/>
    <property type="project" value="TreeGrafter"/>
</dbReference>
<dbReference type="PANTHER" id="PTHR33221">
    <property type="entry name" value="WINGED HELIX-TURN-HELIX TRANSCRIPTIONAL REGULATOR, RRF2 FAMILY"/>
    <property type="match status" value="1"/>
</dbReference>
<dbReference type="Gene3D" id="1.10.10.10">
    <property type="entry name" value="Winged helix-like DNA-binding domain superfamily/Winged helix DNA-binding domain"/>
    <property type="match status" value="1"/>
</dbReference>
<protein>
    <submittedName>
        <fullName evidence="1">Rrf2 family transcriptional regulator</fullName>
    </submittedName>
</protein>
<sequence length="180" mass="19683">MLRSSECPSTLSAFPSAQLNTFIELFLFFDNLLAMKTSHRLSDAVHILAYLVINQGGDLSSTRIASSIQTNPSSVRTLMSDMRKAGLISTRSGAVEPQLTRSAAAISLYDVFMAITMDHSLLHVDPNTNMACTVGANIQAVLQRHYAEINNVAEEKMKTITLASIVSAIEQEHAKKMSEH</sequence>
<dbReference type="EMBL" id="MWWU01000003">
    <property type="protein sequence ID" value="OZG55322.1"/>
    <property type="molecule type" value="Genomic_DNA"/>
</dbReference>
<gene>
    <name evidence="1" type="ORF">AEAE_1119</name>
</gene>
<dbReference type="AlphaFoldDB" id="A0A261F864"/>
<dbReference type="GO" id="GO:0005829">
    <property type="term" value="C:cytosol"/>
    <property type="evidence" value="ECO:0007669"/>
    <property type="project" value="TreeGrafter"/>
</dbReference>
<evidence type="ECO:0000313" key="2">
    <source>
        <dbReference type="Proteomes" id="UP000228976"/>
    </source>
</evidence>
<dbReference type="SUPFAM" id="SSF46785">
    <property type="entry name" value="Winged helix' DNA-binding domain"/>
    <property type="match status" value="1"/>
</dbReference>
<comment type="caution">
    <text evidence="1">The sequence shown here is derived from an EMBL/GenBank/DDBJ whole genome shotgun (WGS) entry which is preliminary data.</text>
</comment>
<dbReference type="InterPro" id="IPR000944">
    <property type="entry name" value="Tscrpt_reg_Rrf2"/>
</dbReference>
<evidence type="ECO:0000313" key="1">
    <source>
        <dbReference type="EMBL" id="OZG55322.1"/>
    </source>
</evidence>